<dbReference type="AlphaFoldDB" id="A0A0G0ZEP6"/>
<sequence length="216" mass="23229">MIYIKVVMRDEIDEPLINTEKLQDLIAFYKFPLFLAFLGIVLTGAAFISTIGKPAEEGIIFSSEASPSASLYIKVDIEGSVVKAGLYEFSEGERIEDAIKKAGGLTEKADLPWIEKNMNKAAKLSDGGKIYIPSLGEAKEGPLAVGKTENNLLGVTSKLININTASQAELEALPGVGPVTAGKIISGRPYGKLEELKEKKAVGQALFDKIKDKITI</sequence>
<proteinExistence type="predicted"/>
<organism evidence="3 4">
    <name type="scientific">Candidatus Gottesmanbacteria bacterium GW2011_GWA2_42_18</name>
    <dbReference type="NCBI Taxonomy" id="1618442"/>
    <lineage>
        <taxon>Bacteria</taxon>
        <taxon>Candidatus Gottesmaniibacteriota</taxon>
    </lineage>
</organism>
<dbReference type="InterPro" id="IPR051675">
    <property type="entry name" value="Endo/Exo/Phosphatase_dom_1"/>
</dbReference>
<feature type="transmembrane region" description="Helical" evidence="1">
    <location>
        <begin position="31"/>
        <end position="52"/>
    </location>
</feature>
<accession>A0A0G0ZEP6</accession>
<dbReference type="GO" id="GO:0015628">
    <property type="term" value="P:protein secretion by the type II secretion system"/>
    <property type="evidence" value="ECO:0007669"/>
    <property type="project" value="TreeGrafter"/>
</dbReference>
<evidence type="ECO:0000259" key="2">
    <source>
        <dbReference type="Pfam" id="PF10531"/>
    </source>
</evidence>
<dbReference type="Pfam" id="PF10531">
    <property type="entry name" value="SLBB"/>
    <property type="match status" value="1"/>
</dbReference>
<dbReference type="Gene3D" id="3.10.560.10">
    <property type="entry name" value="Outer membrane lipoprotein wza domain like"/>
    <property type="match status" value="1"/>
</dbReference>
<keyword evidence="1" id="KW-0472">Membrane</keyword>
<dbReference type="SUPFAM" id="SSF47781">
    <property type="entry name" value="RuvA domain 2-like"/>
    <property type="match status" value="1"/>
</dbReference>
<feature type="domain" description="Soluble ligand binding" evidence="2">
    <location>
        <begin position="74"/>
        <end position="110"/>
    </location>
</feature>
<dbReference type="Proteomes" id="UP000034320">
    <property type="component" value="Unassembled WGS sequence"/>
</dbReference>
<keyword evidence="1" id="KW-0812">Transmembrane</keyword>
<dbReference type="InterPro" id="IPR010994">
    <property type="entry name" value="RuvA_2-like"/>
</dbReference>
<gene>
    <name evidence="3" type="ORF">UV09_C0008G0033</name>
</gene>
<dbReference type="PANTHER" id="PTHR21180">
    <property type="entry name" value="ENDONUCLEASE/EXONUCLEASE/PHOSPHATASE FAMILY DOMAIN-CONTAINING PROTEIN 1"/>
    <property type="match status" value="1"/>
</dbReference>
<dbReference type="Pfam" id="PF12836">
    <property type="entry name" value="HHH_3"/>
    <property type="match status" value="1"/>
</dbReference>
<evidence type="ECO:0000313" key="4">
    <source>
        <dbReference type="Proteomes" id="UP000034320"/>
    </source>
</evidence>
<evidence type="ECO:0000256" key="1">
    <source>
        <dbReference type="SAM" id="Phobius"/>
    </source>
</evidence>
<dbReference type="PANTHER" id="PTHR21180:SF32">
    <property type="entry name" value="ENDONUCLEASE_EXONUCLEASE_PHOSPHATASE FAMILY DOMAIN-CONTAINING PROTEIN 1"/>
    <property type="match status" value="1"/>
</dbReference>
<name>A0A0G0ZEP6_9BACT</name>
<dbReference type="Gene3D" id="1.10.150.320">
    <property type="entry name" value="Photosystem II 12 kDa extrinsic protein"/>
    <property type="match status" value="1"/>
</dbReference>
<dbReference type="GO" id="GO:0015627">
    <property type="term" value="C:type II protein secretion system complex"/>
    <property type="evidence" value="ECO:0007669"/>
    <property type="project" value="TreeGrafter"/>
</dbReference>
<protein>
    <submittedName>
        <fullName evidence="3">Late competence protein ComEA</fullName>
    </submittedName>
</protein>
<keyword evidence="1" id="KW-1133">Transmembrane helix</keyword>
<reference evidence="3 4" key="1">
    <citation type="journal article" date="2015" name="Nature">
        <title>rRNA introns, odd ribosomes, and small enigmatic genomes across a large radiation of phyla.</title>
        <authorList>
            <person name="Brown C.T."/>
            <person name="Hug L.A."/>
            <person name="Thomas B.C."/>
            <person name="Sharon I."/>
            <person name="Castelle C.J."/>
            <person name="Singh A."/>
            <person name="Wilkins M.J."/>
            <person name="Williams K.H."/>
            <person name="Banfield J.F."/>
        </authorList>
    </citation>
    <scope>NUCLEOTIDE SEQUENCE [LARGE SCALE GENOMIC DNA]</scope>
</reference>
<comment type="caution">
    <text evidence="3">The sequence shown here is derived from an EMBL/GenBank/DDBJ whole genome shotgun (WGS) entry which is preliminary data.</text>
</comment>
<dbReference type="InterPro" id="IPR019554">
    <property type="entry name" value="Soluble_ligand-bd"/>
</dbReference>
<evidence type="ECO:0000313" key="3">
    <source>
        <dbReference type="EMBL" id="KKS47167.1"/>
    </source>
</evidence>
<dbReference type="EMBL" id="LCDD01000008">
    <property type="protein sequence ID" value="KKS47167.1"/>
    <property type="molecule type" value="Genomic_DNA"/>
</dbReference>
<dbReference type="PATRIC" id="fig|1618442.3.peg.428"/>